<protein>
    <submittedName>
        <fullName evidence="1">Uncharacterized protein</fullName>
    </submittedName>
</protein>
<sequence length="21" mass="2638">MFQSKKVWVFCVCMRVFDWVV</sequence>
<proteinExistence type="predicted"/>
<reference evidence="1" key="2">
    <citation type="journal article" date="2015" name="Fish Shellfish Immunol.">
        <title>Early steps in the European eel (Anguilla anguilla)-Vibrio vulnificus interaction in the gills: Role of the RtxA13 toxin.</title>
        <authorList>
            <person name="Callol A."/>
            <person name="Pajuelo D."/>
            <person name="Ebbesson L."/>
            <person name="Teles M."/>
            <person name="MacKenzie S."/>
            <person name="Amaro C."/>
        </authorList>
    </citation>
    <scope>NUCLEOTIDE SEQUENCE</scope>
</reference>
<dbReference type="EMBL" id="GBXM01000780">
    <property type="protein sequence ID" value="JAI07798.1"/>
    <property type="molecule type" value="Transcribed_RNA"/>
</dbReference>
<organism evidence="1">
    <name type="scientific">Anguilla anguilla</name>
    <name type="common">European freshwater eel</name>
    <name type="synonym">Muraena anguilla</name>
    <dbReference type="NCBI Taxonomy" id="7936"/>
    <lineage>
        <taxon>Eukaryota</taxon>
        <taxon>Metazoa</taxon>
        <taxon>Chordata</taxon>
        <taxon>Craniata</taxon>
        <taxon>Vertebrata</taxon>
        <taxon>Euteleostomi</taxon>
        <taxon>Actinopterygii</taxon>
        <taxon>Neopterygii</taxon>
        <taxon>Teleostei</taxon>
        <taxon>Anguilliformes</taxon>
        <taxon>Anguillidae</taxon>
        <taxon>Anguilla</taxon>
    </lineage>
</organism>
<name>A0A0E9XYJ7_ANGAN</name>
<evidence type="ECO:0000313" key="1">
    <source>
        <dbReference type="EMBL" id="JAI07798.1"/>
    </source>
</evidence>
<accession>A0A0E9XYJ7</accession>
<reference evidence="1" key="1">
    <citation type="submission" date="2014-11" db="EMBL/GenBank/DDBJ databases">
        <authorList>
            <person name="Amaro Gonzalez C."/>
        </authorList>
    </citation>
    <scope>NUCLEOTIDE SEQUENCE</scope>
</reference>
<dbReference type="AlphaFoldDB" id="A0A0E9XYJ7"/>